<feature type="domain" description="ERAP1-like C-terminal" evidence="25">
    <location>
        <begin position="633"/>
        <end position="958"/>
    </location>
</feature>
<dbReference type="FunFam" id="1.25.50.20:FF:000001">
    <property type="entry name" value="Aminopeptidase"/>
    <property type="match status" value="1"/>
</dbReference>
<comment type="subcellular location">
    <subcellularLocation>
        <location evidence="3">Cell membrane</location>
        <topology evidence="3">Lipid-anchor</topology>
        <topology evidence="3">GPI-anchor</topology>
    </subcellularLocation>
    <subcellularLocation>
        <location evidence="2">Membrane</location>
        <topology evidence="2">Single-pass membrane protein</topology>
    </subcellularLocation>
</comment>
<comment type="catalytic activity">
    <reaction evidence="1">
        <text>Release of an N-terminal amino acid, Xaa-|-Yaa- from a peptide, amide or arylamide. Xaa is preferably Ala, but may be most amino acids including Pro (slow action). When a terminal hydrophobic residue is followed by a prolyl residue, the two may be released as an intact Xaa-Pro dipeptide.</text>
        <dbReference type="EC" id="3.4.11.2"/>
    </reaction>
</comment>
<feature type="binding site" evidence="20">
    <location>
        <position position="391"/>
    </location>
    <ligand>
        <name>Zn(2+)</name>
        <dbReference type="ChEBI" id="CHEBI:29105"/>
        <note>catalytic</note>
    </ligand>
</feature>
<proteinExistence type="inferred from homology"/>
<evidence type="ECO:0000259" key="26">
    <source>
        <dbReference type="Pfam" id="PF17900"/>
    </source>
</evidence>
<dbReference type="Gene3D" id="2.60.40.1910">
    <property type="match status" value="1"/>
</dbReference>
<keyword evidence="17" id="KW-0325">Glycoprotein</keyword>
<comment type="cofactor">
    <cofactor evidence="20 22">
        <name>Zn(2+)</name>
        <dbReference type="ChEBI" id="CHEBI:29105"/>
    </cofactor>
    <text evidence="20 22">Binds 1 zinc ion per subunit.</text>
</comment>
<evidence type="ECO:0000256" key="15">
    <source>
        <dbReference type="ARBA" id="ARBA00023136"/>
    </source>
</evidence>
<evidence type="ECO:0000256" key="23">
    <source>
        <dbReference type="SAM" id="MobiDB-lite"/>
    </source>
</evidence>
<dbReference type="Pfam" id="PF01433">
    <property type="entry name" value="Peptidase_M1"/>
    <property type="match status" value="1"/>
</dbReference>
<feature type="site" description="Transition state stabilizer" evidence="21">
    <location>
        <position position="477"/>
    </location>
</feature>
<evidence type="ECO:0000256" key="7">
    <source>
        <dbReference type="ARBA" id="ARBA00022670"/>
    </source>
</evidence>
<feature type="compositionally biased region" description="Basic residues" evidence="23">
    <location>
        <begin position="44"/>
        <end position="54"/>
    </location>
</feature>
<evidence type="ECO:0000256" key="13">
    <source>
        <dbReference type="ARBA" id="ARBA00022989"/>
    </source>
</evidence>
<keyword evidence="6" id="KW-0336">GPI-anchor</keyword>
<dbReference type="GO" id="GO:0006508">
    <property type="term" value="P:proteolysis"/>
    <property type="evidence" value="ECO:0007669"/>
    <property type="project" value="UniProtKB-KW"/>
</dbReference>
<evidence type="ECO:0000256" key="11">
    <source>
        <dbReference type="ARBA" id="ARBA00022801"/>
    </source>
</evidence>
<dbReference type="InterPro" id="IPR014782">
    <property type="entry name" value="Peptidase_M1_dom"/>
</dbReference>
<feature type="active site" description="Proton acceptor" evidence="19">
    <location>
        <position position="392"/>
    </location>
</feature>
<evidence type="ECO:0000256" key="10">
    <source>
        <dbReference type="ARBA" id="ARBA00022729"/>
    </source>
</evidence>
<evidence type="ECO:0000259" key="24">
    <source>
        <dbReference type="Pfam" id="PF01433"/>
    </source>
</evidence>
<dbReference type="SUPFAM" id="SSF63737">
    <property type="entry name" value="Leukotriene A4 hydrolase N-terminal domain"/>
    <property type="match status" value="1"/>
</dbReference>
<reference evidence="27" key="1">
    <citation type="submission" date="2020-11" db="EMBL/GenBank/DDBJ databases">
        <authorList>
            <person name="Tran Van P."/>
        </authorList>
    </citation>
    <scope>NUCLEOTIDE SEQUENCE</scope>
</reference>
<evidence type="ECO:0000256" key="22">
    <source>
        <dbReference type="RuleBase" id="RU364040"/>
    </source>
</evidence>
<feature type="compositionally biased region" description="Polar residues" evidence="23">
    <location>
        <begin position="25"/>
        <end position="35"/>
    </location>
</feature>
<keyword evidence="9 20" id="KW-0479">Metal-binding</keyword>
<dbReference type="GO" id="GO:0005615">
    <property type="term" value="C:extracellular space"/>
    <property type="evidence" value="ECO:0007669"/>
    <property type="project" value="TreeGrafter"/>
</dbReference>
<evidence type="ECO:0000256" key="4">
    <source>
        <dbReference type="ARBA" id="ARBA00010136"/>
    </source>
</evidence>
<keyword evidence="13" id="KW-1133">Transmembrane helix</keyword>
<dbReference type="Gene3D" id="1.10.390.10">
    <property type="entry name" value="Neutral Protease Domain 2"/>
    <property type="match status" value="1"/>
</dbReference>
<dbReference type="FunFam" id="2.60.40.1910:FF:000008">
    <property type="entry name" value="Aminopeptidase"/>
    <property type="match status" value="1"/>
</dbReference>
<evidence type="ECO:0000256" key="21">
    <source>
        <dbReference type="PIRSR" id="PIRSR634016-4"/>
    </source>
</evidence>
<dbReference type="SUPFAM" id="SSF55486">
    <property type="entry name" value="Metalloproteases ('zincins'), catalytic domain"/>
    <property type="match status" value="1"/>
</dbReference>
<evidence type="ECO:0000256" key="17">
    <source>
        <dbReference type="ARBA" id="ARBA00023180"/>
    </source>
</evidence>
<dbReference type="PANTHER" id="PTHR11533">
    <property type="entry name" value="PROTEASE M1 ZINC METALLOPROTEASE"/>
    <property type="match status" value="1"/>
</dbReference>
<evidence type="ECO:0000256" key="18">
    <source>
        <dbReference type="ARBA" id="ARBA00023288"/>
    </source>
</evidence>
<sequence>MAAPVSAAPPTPGHHDPGQFLDQYLKSTNPPTQKGETFRILSHSLHRSSKTAHHTKGEAQARRPRAPRARPITRQPQEPGHPPFCQRHHSSADKSHCPTESNPLLGHRRRRPQAREASVRDVGLGAQPCMNASEDISMMSISSMSSGGDVARSLENRTTERRLDLLTLHLESPLQEGGRYRLHLKYKGRLSKALSGFYRVAYTDKANITSWLATTTFEPTEARRAFPCFDEPIFKARFQINLARPDSLNTLSNMPLRSSTPDVKKPGWVWDHYEESPLMSTYLVSFYVGNLQSAERTLPEGGTPFKVWARPGATDQTRFALSMGPEMLRFLGDYIGVDNPLPKQDILALPSFISDALENWGLISFGEKYLLYQPGVSSSNSQQKIATILGHELAHNWFGNLVTLRWWDDIWLNEGFATYFSTLAVNHVRPEWDIHSLYAVNSFLKVFSVDALHTSHPLIPSANTPSDLHQLFDAITYFKGYYILRMLNHTLGESTFQKGCTRYLKSHQYSNPSQDDLWEHLTAQAHEDAALPDDMQLSDVMRSWTRETGYPVITVTRNYSEGTAQITQTRFLRPKEDVEGRTKSGDINGTSWWIPLTFTSEEELDFDTTSPRRWLDPSQEYTTLDEMPGDDKWVMFNLKASSLYRIKYDEKNWQLIAQFLDSPSFYKIHFINRAHLLDDVLDFARAGQLDYPVALDLTNYLYREDHYLPWKAALSNLGYISRMIRSTDSGDKFKNFLRRLVSPQFDKLGMESQKGETLLETLQRRQISRWACSAGHGPCIKEAVDKFGSWMAEGDPDKDNPIPGDLRSLVYCTAVENGGEVEWRFLRERYEHANFSGETARLLSAMACSRDASKLNALLNWSIQRGSIRKEDSTVLFKAVARREEGHDIAKAFLKEKTQDIFIYAGSDPFHVPKLLEVLASRMNTPTHLKELEDFQNEHLDTLRTESRSAQQANEMVKFNVGWLGRNYGPLTKWLDEREV</sequence>
<keyword evidence="11 22" id="KW-0378">Hydrolase</keyword>
<keyword evidence="5" id="KW-1003">Cell membrane</keyword>
<protein>
    <recommendedName>
        <fullName evidence="22">Aminopeptidase</fullName>
        <ecNumber evidence="22">3.4.11.-</ecNumber>
    </recommendedName>
</protein>
<evidence type="ECO:0000256" key="12">
    <source>
        <dbReference type="ARBA" id="ARBA00022833"/>
    </source>
</evidence>
<evidence type="ECO:0000256" key="16">
    <source>
        <dbReference type="ARBA" id="ARBA00023157"/>
    </source>
</evidence>
<dbReference type="GO" id="GO:0005737">
    <property type="term" value="C:cytoplasm"/>
    <property type="evidence" value="ECO:0007669"/>
    <property type="project" value="TreeGrafter"/>
</dbReference>
<feature type="domain" description="Peptidase M1 membrane alanine aminopeptidase" evidence="24">
    <location>
        <begin position="319"/>
        <end position="544"/>
    </location>
</feature>
<keyword evidence="18" id="KW-0449">Lipoprotein</keyword>
<evidence type="ECO:0000256" key="3">
    <source>
        <dbReference type="ARBA" id="ARBA00004609"/>
    </source>
</evidence>
<comment type="similarity">
    <text evidence="4 22">Belongs to the peptidase M1 family.</text>
</comment>
<evidence type="ECO:0000256" key="19">
    <source>
        <dbReference type="PIRSR" id="PIRSR634016-1"/>
    </source>
</evidence>
<keyword evidence="14 22" id="KW-0482">Metalloprotease</keyword>
<dbReference type="AlphaFoldDB" id="A0A7R9EMX0"/>
<dbReference type="EC" id="3.4.11.-" evidence="22"/>
<dbReference type="InterPro" id="IPR001930">
    <property type="entry name" value="Peptidase_M1"/>
</dbReference>
<organism evidence="27">
    <name type="scientific">Timema bartmani</name>
    <dbReference type="NCBI Taxonomy" id="61472"/>
    <lineage>
        <taxon>Eukaryota</taxon>
        <taxon>Metazoa</taxon>
        <taxon>Ecdysozoa</taxon>
        <taxon>Arthropoda</taxon>
        <taxon>Hexapoda</taxon>
        <taxon>Insecta</taxon>
        <taxon>Pterygota</taxon>
        <taxon>Neoptera</taxon>
        <taxon>Polyneoptera</taxon>
        <taxon>Phasmatodea</taxon>
        <taxon>Timematodea</taxon>
        <taxon>Timematoidea</taxon>
        <taxon>Timematidae</taxon>
        <taxon>Timema</taxon>
    </lineage>
</organism>
<keyword evidence="8" id="KW-0812">Transmembrane</keyword>
<feature type="region of interest" description="Disordered" evidence="23">
    <location>
        <begin position="1"/>
        <end position="121"/>
    </location>
</feature>
<dbReference type="GO" id="GO:0016285">
    <property type="term" value="F:alanyl aminopeptidase activity"/>
    <property type="evidence" value="ECO:0007669"/>
    <property type="project" value="UniProtKB-EC"/>
</dbReference>
<name>A0A7R9EMX0_9NEOP</name>
<evidence type="ECO:0000256" key="6">
    <source>
        <dbReference type="ARBA" id="ARBA00022622"/>
    </source>
</evidence>
<dbReference type="GO" id="GO:0005886">
    <property type="term" value="C:plasma membrane"/>
    <property type="evidence" value="ECO:0007669"/>
    <property type="project" value="UniProtKB-SubCell"/>
</dbReference>
<keyword evidence="12 20" id="KW-0862">Zinc</keyword>
<gene>
    <name evidence="27" type="ORF">TBIB3V08_LOCUS786</name>
</gene>
<feature type="domain" description="Aminopeptidase N-like N-terminal" evidence="26">
    <location>
        <begin position="135"/>
        <end position="283"/>
    </location>
</feature>
<dbReference type="GO" id="GO:0042277">
    <property type="term" value="F:peptide binding"/>
    <property type="evidence" value="ECO:0007669"/>
    <property type="project" value="TreeGrafter"/>
</dbReference>
<feature type="binding site" evidence="20">
    <location>
        <position position="395"/>
    </location>
    <ligand>
        <name>Zn(2+)</name>
        <dbReference type="ChEBI" id="CHEBI:29105"/>
        <note>catalytic</note>
    </ligand>
</feature>
<dbReference type="GO" id="GO:0070006">
    <property type="term" value="F:metalloaminopeptidase activity"/>
    <property type="evidence" value="ECO:0007669"/>
    <property type="project" value="TreeGrafter"/>
</dbReference>
<evidence type="ECO:0000256" key="2">
    <source>
        <dbReference type="ARBA" id="ARBA00004167"/>
    </source>
</evidence>
<evidence type="ECO:0000256" key="1">
    <source>
        <dbReference type="ARBA" id="ARBA00000098"/>
    </source>
</evidence>
<evidence type="ECO:0000256" key="14">
    <source>
        <dbReference type="ARBA" id="ARBA00023049"/>
    </source>
</evidence>
<feature type="binding site" evidence="20">
    <location>
        <position position="414"/>
    </location>
    <ligand>
        <name>Zn(2+)</name>
        <dbReference type="ChEBI" id="CHEBI:29105"/>
        <note>catalytic</note>
    </ligand>
</feature>
<dbReference type="Gene3D" id="2.60.40.1730">
    <property type="entry name" value="tricorn interacting facor f3 domain"/>
    <property type="match status" value="1"/>
</dbReference>
<accession>A0A7R9EMX0</accession>
<dbReference type="PRINTS" id="PR00756">
    <property type="entry name" value="ALADIPTASE"/>
</dbReference>
<evidence type="ECO:0000256" key="9">
    <source>
        <dbReference type="ARBA" id="ARBA00022723"/>
    </source>
</evidence>
<dbReference type="GO" id="GO:0098552">
    <property type="term" value="C:side of membrane"/>
    <property type="evidence" value="ECO:0007669"/>
    <property type="project" value="UniProtKB-KW"/>
</dbReference>
<dbReference type="CDD" id="cd09601">
    <property type="entry name" value="M1_APN-Q_like"/>
    <property type="match status" value="1"/>
</dbReference>
<dbReference type="GO" id="GO:0043171">
    <property type="term" value="P:peptide catabolic process"/>
    <property type="evidence" value="ECO:0007669"/>
    <property type="project" value="TreeGrafter"/>
</dbReference>
<dbReference type="InterPro" id="IPR034016">
    <property type="entry name" value="M1_APN-typ"/>
</dbReference>
<dbReference type="InterPro" id="IPR045357">
    <property type="entry name" value="Aminopeptidase_N-like_N"/>
</dbReference>
<keyword evidence="10" id="KW-0732">Signal</keyword>
<dbReference type="GO" id="GO:0008270">
    <property type="term" value="F:zinc ion binding"/>
    <property type="evidence" value="ECO:0007669"/>
    <property type="project" value="UniProtKB-UniRule"/>
</dbReference>
<dbReference type="InterPro" id="IPR042097">
    <property type="entry name" value="Aminopeptidase_N-like_N_sf"/>
</dbReference>
<evidence type="ECO:0000313" key="27">
    <source>
        <dbReference type="EMBL" id="CAD7438191.1"/>
    </source>
</evidence>
<dbReference type="InterPro" id="IPR050344">
    <property type="entry name" value="Peptidase_M1_aminopeptidases"/>
</dbReference>
<evidence type="ECO:0000259" key="25">
    <source>
        <dbReference type="Pfam" id="PF11838"/>
    </source>
</evidence>
<evidence type="ECO:0000256" key="20">
    <source>
        <dbReference type="PIRSR" id="PIRSR634016-3"/>
    </source>
</evidence>
<evidence type="ECO:0000256" key="5">
    <source>
        <dbReference type="ARBA" id="ARBA00022475"/>
    </source>
</evidence>
<dbReference type="Gene3D" id="1.25.50.20">
    <property type="match status" value="1"/>
</dbReference>
<keyword evidence="22" id="KW-0031">Aminopeptidase</keyword>
<dbReference type="Pfam" id="PF11838">
    <property type="entry name" value="ERAP1_C"/>
    <property type="match status" value="1"/>
</dbReference>
<dbReference type="EMBL" id="OD564403">
    <property type="protein sequence ID" value="CAD7438191.1"/>
    <property type="molecule type" value="Genomic_DNA"/>
</dbReference>
<evidence type="ECO:0000256" key="8">
    <source>
        <dbReference type="ARBA" id="ARBA00022692"/>
    </source>
</evidence>
<dbReference type="PANTHER" id="PTHR11533:SF253">
    <property type="entry name" value="AMINOPEPTIDASE-RELATED"/>
    <property type="match status" value="1"/>
</dbReference>
<dbReference type="InterPro" id="IPR027268">
    <property type="entry name" value="Peptidase_M4/M1_CTD_sf"/>
</dbReference>
<keyword evidence="15" id="KW-0472">Membrane</keyword>
<dbReference type="InterPro" id="IPR024571">
    <property type="entry name" value="ERAP1-like_C_dom"/>
</dbReference>
<keyword evidence="7 22" id="KW-0645">Protease</keyword>
<dbReference type="FunFam" id="1.10.390.10:FF:000016">
    <property type="entry name" value="Glutamyl aminopeptidase"/>
    <property type="match status" value="1"/>
</dbReference>
<dbReference type="Pfam" id="PF17900">
    <property type="entry name" value="Peptidase_M1_N"/>
    <property type="match status" value="1"/>
</dbReference>
<keyword evidence="16" id="KW-1015">Disulfide bond</keyword>